<dbReference type="Proteomes" id="UP001562357">
    <property type="component" value="Unassembled WGS sequence"/>
</dbReference>
<feature type="region of interest" description="Disordered" evidence="2">
    <location>
        <begin position="1"/>
        <end position="26"/>
    </location>
</feature>
<evidence type="ECO:0000313" key="4">
    <source>
        <dbReference type="Proteomes" id="UP001562357"/>
    </source>
</evidence>
<proteinExistence type="predicted"/>
<feature type="region of interest" description="Disordered" evidence="2">
    <location>
        <begin position="478"/>
        <end position="509"/>
    </location>
</feature>
<name>A0ABQ0CP60_9HYPO</name>
<keyword evidence="4" id="KW-1185">Reference proteome</keyword>
<feature type="compositionally biased region" description="Low complexity" evidence="2">
    <location>
        <begin position="654"/>
        <end position="665"/>
    </location>
</feature>
<feature type="coiled-coil region" evidence="1">
    <location>
        <begin position="141"/>
        <end position="224"/>
    </location>
</feature>
<sequence length="697" mass="77124">MDPSSSRPGSPAGGPLQAVTPERANRRDAIFSSLRGESKDGSVHEKINQFNNLSIAMQSKQMERKTADAALKRAMLGREEAEADLKRLRDEARLLRGEIEQGRERERKVGERLEAVMVSADNYGRAKETHAHTQALWEKEIRRARKENFKSQSAIVKLQEELKSARNATKSVEESLQREKERSKVREQEAFTARYQIVGVQEQLDKALERIKLVEQERDAFKTAAKNEEVARIAAEGRLPLPASHDLTDEFASPKKKKVAPARRQSGRNAPRVSLSTMEIMSSAASEMEIEELGTQVLWERQRADRAQEMIEFLQAECQMRLCSCSKTSNSRKSADAPQKRRRVSTEQEQQEDVVVKEETASPHPHSHSQRAASQTSLRSSHGFNRPSPHHEEERQPQPEPVPEPKPEVEVEVEFEVEQEPEMEPEPPQRVKSRKEPRRSTIFFPKEGIFRTVSEQEAAALEVQAQQTAVVNVEPATHEDADDAEQVLPTTEADPSAGAGAGPRMYARTPSVDPPAFALLGEERNSLDFLLDVAHDEAQSAPPCLPSLATIPTVADAEAAGKSTTQQEAAQQSFSPAGSPQPRAHSTSTASFTVTTTVPLREDTGRRSSTFNERLRTPSHGSSASFDARDPAMTPTMTREQALAKIRERRGRARSAAQGATASSGNKDAASATWGPRGRSTKRDVSAPTAKATPKFK</sequence>
<dbReference type="EMBL" id="BAAFGZ010000117">
    <property type="protein sequence ID" value="GAB0135230.1"/>
    <property type="molecule type" value="Genomic_DNA"/>
</dbReference>
<feature type="compositionally biased region" description="Acidic residues" evidence="2">
    <location>
        <begin position="410"/>
        <end position="425"/>
    </location>
</feature>
<feature type="region of interest" description="Disordered" evidence="2">
    <location>
        <begin position="244"/>
        <end position="272"/>
    </location>
</feature>
<evidence type="ECO:0000256" key="1">
    <source>
        <dbReference type="SAM" id="Coils"/>
    </source>
</evidence>
<feature type="compositionally biased region" description="Polar residues" evidence="2">
    <location>
        <begin position="562"/>
        <end position="578"/>
    </location>
</feature>
<dbReference type="PANTHER" id="PTHR42041">
    <property type="entry name" value="DNA ENDONUCLEASE ACTIVATOR CTP1 C-TERMINAL DOMAIN-CONTAINING PROTEIN"/>
    <property type="match status" value="1"/>
</dbReference>
<feature type="compositionally biased region" description="Polar residues" evidence="2">
    <location>
        <begin position="370"/>
        <end position="383"/>
    </location>
</feature>
<keyword evidence="1" id="KW-0175">Coiled coil</keyword>
<comment type="caution">
    <text evidence="3">The sequence shown here is derived from an EMBL/GenBank/DDBJ whole genome shotgun (WGS) entry which is preliminary data.</text>
</comment>
<gene>
    <name evidence="3" type="primary">g3575</name>
    <name evidence="3" type="ORF">EsDP_00003575</name>
</gene>
<feature type="compositionally biased region" description="Low complexity" evidence="2">
    <location>
        <begin position="1"/>
        <end position="15"/>
    </location>
</feature>
<feature type="coiled-coil region" evidence="1">
    <location>
        <begin position="71"/>
        <end position="105"/>
    </location>
</feature>
<evidence type="ECO:0008006" key="5">
    <source>
        <dbReference type="Google" id="ProtNLM"/>
    </source>
</evidence>
<protein>
    <recommendedName>
        <fullName evidence="5">PAP2 superfamily protein</fullName>
    </recommendedName>
</protein>
<feature type="compositionally biased region" description="Basic and acidic residues" evidence="2">
    <location>
        <begin position="389"/>
        <end position="409"/>
    </location>
</feature>
<evidence type="ECO:0000256" key="2">
    <source>
        <dbReference type="SAM" id="MobiDB-lite"/>
    </source>
</evidence>
<organism evidence="3 4">
    <name type="scientific">Epichloe bromicola</name>
    <dbReference type="NCBI Taxonomy" id="79588"/>
    <lineage>
        <taxon>Eukaryota</taxon>
        <taxon>Fungi</taxon>
        <taxon>Dikarya</taxon>
        <taxon>Ascomycota</taxon>
        <taxon>Pezizomycotina</taxon>
        <taxon>Sordariomycetes</taxon>
        <taxon>Hypocreomycetidae</taxon>
        <taxon>Hypocreales</taxon>
        <taxon>Clavicipitaceae</taxon>
        <taxon>Epichloe</taxon>
    </lineage>
</organism>
<feature type="region of interest" description="Disordered" evidence="2">
    <location>
        <begin position="558"/>
        <end position="697"/>
    </location>
</feature>
<feature type="compositionally biased region" description="Low complexity" evidence="2">
    <location>
        <begin position="586"/>
        <end position="598"/>
    </location>
</feature>
<accession>A0ABQ0CP60</accession>
<reference evidence="4" key="1">
    <citation type="submission" date="2024-06" db="EMBL/GenBank/DDBJ databases">
        <title>Draft Genome Sequences of Epichloe bromicola Strains Isolated from Elymus ciliaris.</title>
        <authorList>
            <consortium name="Epichloe bromicola genome sequencing consortium"/>
            <person name="Miura A."/>
            <person name="Imano S."/>
            <person name="Ashida A."/>
            <person name="Sato I."/>
            <person name="Chiba S."/>
            <person name="Tanaka A."/>
            <person name="Camagna M."/>
            <person name="Takemoto D."/>
        </authorList>
    </citation>
    <scope>NUCLEOTIDE SEQUENCE [LARGE SCALE GENOMIC DNA]</scope>
    <source>
        <strain evidence="4">DP</strain>
    </source>
</reference>
<dbReference type="PANTHER" id="PTHR42041:SF1">
    <property type="entry name" value="DNA ENDONUCLEASE ACTIVATOR CTP1 C-TERMINAL DOMAIN-CONTAINING PROTEIN"/>
    <property type="match status" value="1"/>
</dbReference>
<evidence type="ECO:0000313" key="3">
    <source>
        <dbReference type="EMBL" id="GAB0135230.1"/>
    </source>
</evidence>
<feature type="region of interest" description="Disordered" evidence="2">
    <location>
        <begin position="326"/>
        <end position="439"/>
    </location>
</feature>